<proteinExistence type="predicted"/>
<feature type="transmembrane region" description="Helical" evidence="1">
    <location>
        <begin position="123"/>
        <end position="144"/>
    </location>
</feature>
<evidence type="ECO:0000313" key="3">
    <source>
        <dbReference type="Proteomes" id="UP001515943"/>
    </source>
</evidence>
<dbReference type="EMBL" id="VSRL01000049">
    <property type="protein sequence ID" value="NKE58240.1"/>
    <property type="molecule type" value="Genomic_DNA"/>
</dbReference>
<dbReference type="Proteomes" id="UP001515943">
    <property type="component" value="Unassembled WGS sequence"/>
</dbReference>
<protein>
    <recommendedName>
        <fullName evidence="4">PAP2 superfamily protein</fullName>
    </recommendedName>
</protein>
<feature type="transmembrane region" description="Helical" evidence="1">
    <location>
        <begin position="97"/>
        <end position="117"/>
    </location>
</feature>
<feature type="transmembrane region" description="Helical" evidence="1">
    <location>
        <begin position="156"/>
        <end position="182"/>
    </location>
</feature>
<feature type="transmembrane region" description="Helical" evidence="1">
    <location>
        <begin position="194"/>
        <end position="213"/>
    </location>
</feature>
<reference evidence="2 3" key="1">
    <citation type="submission" date="2019-08" db="EMBL/GenBank/DDBJ databases">
        <title>Lentzea from Indian Himalayas.</title>
        <authorList>
            <person name="Mandal S."/>
            <person name="Mallick Gupta A."/>
            <person name="Maiti P.K."/>
            <person name="Sarkar J."/>
            <person name="Mandal S."/>
        </authorList>
    </citation>
    <scope>NUCLEOTIDE SEQUENCE [LARGE SCALE GENOMIC DNA]</scope>
    <source>
        <strain evidence="2 3">PSKA42</strain>
    </source>
</reference>
<dbReference type="InterPro" id="IPR036938">
    <property type="entry name" value="PAP2/HPO_sf"/>
</dbReference>
<gene>
    <name evidence="2" type="ORF">FXN61_15990</name>
</gene>
<comment type="caution">
    <text evidence="2">The sequence shown here is derived from an EMBL/GenBank/DDBJ whole genome shotgun (WGS) entry which is preliminary data.</text>
</comment>
<evidence type="ECO:0008006" key="4">
    <source>
        <dbReference type="Google" id="ProtNLM"/>
    </source>
</evidence>
<evidence type="ECO:0000313" key="2">
    <source>
        <dbReference type="EMBL" id="NKE58240.1"/>
    </source>
</evidence>
<name>A0ABX1FH52_9PSEU</name>
<sequence>MKRVARGATEVLAPWVWVILLPFAVAAASGNKSTCFSSTCSQTSILEGFSAENLWMTLLWGLVVAVTASVIPMAVIVRGARKGKWDGHHVTNREGRLVPLVTAGASLAAGTVIMVLGDAPRTMLALAGSMFASLIVSMAITFGLKWKISLHAGVAWAAVVTLAIVYGPWLLLIALPAALVAWSRVELGDHTTAQVLAGTAMGVIVGGGSFWLLSSSW</sequence>
<evidence type="ECO:0000256" key="1">
    <source>
        <dbReference type="SAM" id="Phobius"/>
    </source>
</evidence>
<dbReference type="Gene3D" id="1.20.144.10">
    <property type="entry name" value="Phosphatidic acid phosphatase type 2/haloperoxidase"/>
    <property type="match status" value="1"/>
</dbReference>
<dbReference type="SUPFAM" id="SSF48317">
    <property type="entry name" value="Acid phosphatase/Vanadium-dependent haloperoxidase"/>
    <property type="match status" value="1"/>
</dbReference>
<keyword evidence="1" id="KW-0812">Transmembrane</keyword>
<keyword evidence="1" id="KW-1133">Transmembrane helix</keyword>
<keyword evidence="3" id="KW-1185">Reference proteome</keyword>
<keyword evidence="1" id="KW-0472">Membrane</keyword>
<accession>A0ABX1FH52</accession>
<organism evidence="2 3">
    <name type="scientific">Lentzea indica</name>
    <dbReference type="NCBI Taxonomy" id="2604800"/>
    <lineage>
        <taxon>Bacteria</taxon>
        <taxon>Bacillati</taxon>
        <taxon>Actinomycetota</taxon>
        <taxon>Actinomycetes</taxon>
        <taxon>Pseudonocardiales</taxon>
        <taxon>Pseudonocardiaceae</taxon>
        <taxon>Lentzea</taxon>
    </lineage>
</organism>
<feature type="transmembrane region" description="Helical" evidence="1">
    <location>
        <begin position="54"/>
        <end position="77"/>
    </location>
</feature>